<comment type="caution">
    <text evidence="2">The sequence shown here is derived from an EMBL/GenBank/DDBJ whole genome shotgun (WGS) entry which is preliminary data.</text>
</comment>
<feature type="compositionally biased region" description="Polar residues" evidence="1">
    <location>
        <begin position="198"/>
        <end position="209"/>
    </location>
</feature>
<dbReference type="GO" id="GO:0000977">
    <property type="term" value="F:RNA polymerase II transcription regulatory region sequence-specific DNA binding"/>
    <property type="evidence" value="ECO:0007669"/>
    <property type="project" value="TreeGrafter"/>
</dbReference>
<dbReference type="PANTHER" id="PTHR12360">
    <property type="entry name" value="NUCLEAR TRANSCRIPTION FACTOR, X-BOX BINDING 1 NFX1"/>
    <property type="match status" value="1"/>
</dbReference>
<evidence type="ECO:0000313" key="3">
    <source>
        <dbReference type="Proteomes" id="UP000620104"/>
    </source>
</evidence>
<organism evidence="2 3">
    <name type="scientific">Naganishia liquefaciens</name>
    <dbReference type="NCBI Taxonomy" id="104408"/>
    <lineage>
        <taxon>Eukaryota</taxon>
        <taxon>Fungi</taxon>
        <taxon>Dikarya</taxon>
        <taxon>Basidiomycota</taxon>
        <taxon>Agaricomycotina</taxon>
        <taxon>Tremellomycetes</taxon>
        <taxon>Filobasidiales</taxon>
        <taxon>Filobasidiaceae</taxon>
        <taxon>Naganishia</taxon>
    </lineage>
</organism>
<feature type="compositionally biased region" description="Polar residues" evidence="1">
    <location>
        <begin position="72"/>
        <end position="82"/>
    </location>
</feature>
<feature type="compositionally biased region" description="Basic residues" evidence="1">
    <location>
        <begin position="175"/>
        <end position="185"/>
    </location>
</feature>
<reference evidence="2" key="1">
    <citation type="submission" date="2020-07" db="EMBL/GenBank/DDBJ databases">
        <title>Draft Genome Sequence of a Deep-Sea Yeast, Naganishia (Cryptococcus) liquefaciens strain N6.</title>
        <authorList>
            <person name="Han Y.W."/>
            <person name="Kajitani R."/>
            <person name="Morimoto H."/>
            <person name="Parhat M."/>
            <person name="Tsubouchi H."/>
            <person name="Bakenova O."/>
            <person name="Ogata M."/>
            <person name="Argunhan B."/>
            <person name="Aoki R."/>
            <person name="Kajiwara S."/>
            <person name="Itoh T."/>
            <person name="Iwasaki H."/>
        </authorList>
    </citation>
    <scope>NUCLEOTIDE SEQUENCE</scope>
    <source>
        <strain evidence="2">N6</strain>
    </source>
</reference>
<dbReference type="GO" id="GO:0000981">
    <property type="term" value="F:DNA-binding transcription factor activity, RNA polymerase II-specific"/>
    <property type="evidence" value="ECO:0007669"/>
    <property type="project" value="TreeGrafter"/>
</dbReference>
<dbReference type="PANTHER" id="PTHR12360:SF12">
    <property type="entry name" value="TRANSCRIPTIONAL REPRESSOR NF-X1"/>
    <property type="match status" value="1"/>
</dbReference>
<dbReference type="AlphaFoldDB" id="A0A8H3TNH4"/>
<evidence type="ECO:0000313" key="2">
    <source>
        <dbReference type="EMBL" id="GHJ84018.1"/>
    </source>
</evidence>
<feature type="region of interest" description="Disordered" evidence="1">
    <location>
        <begin position="28"/>
        <end position="235"/>
    </location>
</feature>
<keyword evidence="3" id="KW-1185">Reference proteome</keyword>
<dbReference type="Proteomes" id="UP000620104">
    <property type="component" value="Unassembled WGS sequence"/>
</dbReference>
<proteinExistence type="predicted"/>
<dbReference type="GO" id="GO:0005634">
    <property type="term" value="C:nucleus"/>
    <property type="evidence" value="ECO:0007669"/>
    <property type="project" value="TreeGrafter"/>
</dbReference>
<feature type="region of interest" description="Disordered" evidence="1">
    <location>
        <begin position="1"/>
        <end position="20"/>
    </location>
</feature>
<evidence type="ECO:0000256" key="1">
    <source>
        <dbReference type="SAM" id="MobiDB-lite"/>
    </source>
</evidence>
<name>A0A8H3TNH4_9TREE</name>
<accession>A0A8H3TNH4</accession>
<sequence length="558" mass="60354">MAVASSLVSAPPMNEFTFDPSAAPFASAVRVDNGSASRGGRNRTRGRGNPRPLDASLSQHNTPQPGDGAFLASQSSNATSQLPARNPRRNGARREGPIDPSLQGSEQRQNTRMRNRGRRTENEPPVSGDHQRAGIAGQGDGSVGGIIRQGAAATSHAAAEQGQEGQATGHDRPPRNRNRNNRNKKPNGAEGSAPPPASSNVRGESSEPTHQSKRNHRERQPQPNRGYNKPPANARRAAFGGKLSSYAVKGQNQSHDDDAENQFEEAQDRAMMGYSSLDRRNVFGMTKEADDLASKLIRGLTTRPFLECPICFSDLLPSQAIWSCLPTYSSTDSTSGDTTCCYTPFHLSCMQDWSSRSLKEARERARDRPPGDPAPITWRCPGCQKHRESTVTNYQCFCGRIKHLKATEENRGSGSIAVPHSCGQSCSRKRNYCDHPCPLPCHPGPCPPCNISLVIPCASHEHPLAVKCSTVRGANASAPTCDEVHVRNARFKNKSRVSVAQSKRASSVDGKRQTRWNVAYSTATISESGAQGLDAEESVVGCTIAVNILVRSHVILTR</sequence>
<dbReference type="GO" id="GO:0000122">
    <property type="term" value="P:negative regulation of transcription by RNA polymerase II"/>
    <property type="evidence" value="ECO:0007669"/>
    <property type="project" value="TreeGrafter"/>
</dbReference>
<dbReference type="InterPro" id="IPR034078">
    <property type="entry name" value="NFX1_fam"/>
</dbReference>
<gene>
    <name evidence="2" type="ORF">NliqN6_0420</name>
</gene>
<dbReference type="EMBL" id="BLZA01000005">
    <property type="protein sequence ID" value="GHJ84018.1"/>
    <property type="molecule type" value="Genomic_DNA"/>
</dbReference>
<feature type="compositionally biased region" description="Low complexity" evidence="1">
    <location>
        <begin position="157"/>
        <end position="167"/>
    </location>
</feature>
<dbReference type="OrthoDB" id="6512771at2759"/>
<protein>
    <submittedName>
        <fullName evidence="2">Uncharacterized protein</fullName>
    </submittedName>
</protein>